<name>A0A811YW46_NYCPR</name>
<keyword evidence="4 6" id="KW-0833">Ubl conjugation pathway</keyword>
<dbReference type="AlphaFoldDB" id="A0A811YW46"/>
<evidence type="ECO:0000256" key="5">
    <source>
        <dbReference type="ARBA" id="ARBA00023242"/>
    </source>
</evidence>
<dbReference type="EMBL" id="CAJHUB010000754">
    <property type="protein sequence ID" value="CAD7681883.1"/>
    <property type="molecule type" value="Genomic_DNA"/>
</dbReference>
<gene>
    <name evidence="9" type="ORF">NYPRO_LOCUS14675</name>
</gene>
<dbReference type="InterPro" id="IPR029071">
    <property type="entry name" value="Ubiquitin-like_domsf"/>
</dbReference>
<feature type="domain" description="Ubiquitin-like" evidence="8">
    <location>
        <begin position="25"/>
        <end position="102"/>
    </location>
</feature>
<dbReference type="FunFam" id="3.10.20.90:FF:000239">
    <property type="entry name" value="Small ubiquitin-related modifier 1"/>
    <property type="match status" value="1"/>
</dbReference>
<keyword evidence="5 6" id="KW-0539">Nucleus</keyword>
<evidence type="ECO:0000256" key="2">
    <source>
        <dbReference type="ARBA" id="ARBA00009185"/>
    </source>
</evidence>
<sequence length="106" mass="12174">MSNQFFPASEASSSSKDLGGKKEGKYIKLKVVGQDNSEVHFKLKTTTHLKKLKELYCQRLGVTTNTLRFLFDGQRIADNHTPKELDMEEDDVIQVYEEQVEDHARI</sequence>
<comment type="caution">
    <text evidence="9">The sequence shown here is derived from an EMBL/GenBank/DDBJ whole genome shotgun (WGS) entry which is preliminary data.</text>
</comment>
<dbReference type="PROSITE" id="PS50053">
    <property type="entry name" value="UBIQUITIN_2"/>
    <property type="match status" value="1"/>
</dbReference>
<evidence type="ECO:0000256" key="6">
    <source>
        <dbReference type="RuleBase" id="RU361190"/>
    </source>
</evidence>
<proteinExistence type="inferred from homology"/>
<feature type="region of interest" description="Disordered" evidence="7">
    <location>
        <begin position="1"/>
        <end position="20"/>
    </location>
</feature>
<dbReference type="CDD" id="cd16114">
    <property type="entry name" value="Ubl_SUMO1"/>
    <property type="match status" value="1"/>
</dbReference>
<evidence type="ECO:0000256" key="7">
    <source>
        <dbReference type="SAM" id="MobiDB-lite"/>
    </source>
</evidence>
<protein>
    <recommendedName>
        <fullName evidence="6">Small ubiquitin-related modifier</fullName>
        <shortName evidence="6">SUMO</shortName>
    </recommendedName>
</protein>
<keyword evidence="10" id="KW-1185">Reference proteome</keyword>
<evidence type="ECO:0000313" key="10">
    <source>
        <dbReference type="Proteomes" id="UP000645828"/>
    </source>
</evidence>
<dbReference type="SMART" id="SM00213">
    <property type="entry name" value="UBQ"/>
    <property type="match status" value="1"/>
</dbReference>
<keyword evidence="3" id="KW-1017">Isopeptide bond</keyword>
<evidence type="ECO:0000313" key="9">
    <source>
        <dbReference type="EMBL" id="CAD7681883.1"/>
    </source>
</evidence>
<dbReference type="GO" id="GO:0005634">
    <property type="term" value="C:nucleus"/>
    <property type="evidence" value="ECO:0007669"/>
    <property type="project" value="UniProtKB-SubCell"/>
</dbReference>
<organism evidence="9 10">
    <name type="scientific">Nyctereutes procyonoides</name>
    <name type="common">Raccoon dog</name>
    <name type="synonym">Canis procyonoides</name>
    <dbReference type="NCBI Taxonomy" id="34880"/>
    <lineage>
        <taxon>Eukaryota</taxon>
        <taxon>Metazoa</taxon>
        <taxon>Chordata</taxon>
        <taxon>Craniata</taxon>
        <taxon>Vertebrata</taxon>
        <taxon>Euteleostomi</taxon>
        <taxon>Mammalia</taxon>
        <taxon>Eutheria</taxon>
        <taxon>Laurasiatheria</taxon>
        <taxon>Carnivora</taxon>
        <taxon>Caniformia</taxon>
        <taxon>Canidae</taxon>
        <taxon>Nyctereutes</taxon>
    </lineage>
</organism>
<reference evidence="9" key="1">
    <citation type="submission" date="2020-12" db="EMBL/GenBank/DDBJ databases">
        <authorList>
            <consortium name="Molecular Ecology Group"/>
        </authorList>
    </citation>
    <scope>NUCLEOTIDE SEQUENCE</scope>
    <source>
        <strain evidence="9">TBG_1078</strain>
    </source>
</reference>
<evidence type="ECO:0000256" key="3">
    <source>
        <dbReference type="ARBA" id="ARBA00022499"/>
    </source>
</evidence>
<dbReference type="InterPro" id="IPR046332">
    <property type="entry name" value="SUMO1_Ubl"/>
</dbReference>
<dbReference type="InterPro" id="IPR000626">
    <property type="entry name" value="Ubiquitin-like_dom"/>
</dbReference>
<evidence type="ECO:0000256" key="4">
    <source>
        <dbReference type="ARBA" id="ARBA00022786"/>
    </source>
</evidence>
<comment type="subcellular location">
    <subcellularLocation>
        <location evidence="1 6">Nucleus</location>
    </subcellularLocation>
</comment>
<accession>A0A811YW46</accession>
<evidence type="ECO:0000256" key="1">
    <source>
        <dbReference type="ARBA" id="ARBA00004123"/>
    </source>
</evidence>
<feature type="compositionally biased region" description="Polar residues" evidence="7">
    <location>
        <begin position="1"/>
        <end position="16"/>
    </location>
</feature>
<dbReference type="InterPro" id="IPR022617">
    <property type="entry name" value="Rad60/SUMO-like_dom"/>
</dbReference>
<dbReference type="Proteomes" id="UP000645828">
    <property type="component" value="Unassembled WGS sequence"/>
</dbReference>
<comment type="similarity">
    <text evidence="2 6">Belongs to the ubiquitin family. SUMO subfamily.</text>
</comment>
<dbReference type="SUPFAM" id="SSF54236">
    <property type="entry name" value="Ubiquitin-like"/>
    <property type="match status" value="1"/>
</dbReference>
<evidence type="ECO:0000259" key="8">
    <source>
        <dbReference type="PROSITE" id="PS50053"/>
    </source>
</evidence>
<dbReference type="PANTHER" id="PTHR10562">
    <property type="entry name" value="SMALL UBIQUITIN-RELATED MODIFIER"/>
    <property type="match status" value="1"/>
</dbReference>
<dbReference type="Gene3D" id="3.10.20.90">
    <property type="entry name" value="Phosphatidylinositol 3-kinase Catalytic Subunit, Chain A, domain 1"/>
    <property type="match status" value="1"/>
</dbReference>
<dbReference type="Pfam" id="PF11976">
    <property type="entry name" value="Rad60-SLD"/>
    <property type="match status" value="1"/>
</dbReference>